<evidence type="ECO:0008006" key="5">
    <source>
        <dbReference type="Google" id="ProtNLM"/>
    </source>
</evidence>
<protein>
    <recommendedName>
        <fullName evidence="5">DUF922 domain-containing protein</fullName>
    </recommendedName>
</protein>
<reference evidence="3 4" key="1">
    <citation type="submission" date="2019-02" db="EMBL/GenBank/DDBJ databases">
        <title>Deep-cultivation of Planctomycetes and their phenomic and genomic characterization uncovers novel biology.</title>
        <authorList>
            <person name="Wiegand S."/>
            <person name="Jogler M."/>
            <person name="Boedeker C."/>
            <person name="Pinto D."/>
            <person name="Vollmers J."/>
            <person name="Rivas-Marin E."/>
            <person name="Kohn T."/>
            <person name="Peeters S.H."/>
            <person name="Heuer A."/>
            <person name="Rast P."/>
            <person name="Oberbeckmann S."/>
            <person name="Bunk B."/>
            <person name="Jeske O."/>
            <person name="Meyerdierks A."/>
            <person name="Storesund J.E."/>
            <person name="Kallscheuer N."/>
            <person name="Luecker S."/>
            <person name="Lage O.M."/>
            <person name="Pohl T."/>
            <person name="Merkel B.J."/>
            <person name="Hornburger P."/>
            <person name="Mueller R.-W."/>
            <person name="Bruemmer F."/>
            <person name="Labrenz M."/>
            <person name="Spormann A.M."/>
            <person name="Op den Camp H."/>
            <person name="Overmann J."/>
            <person name="Amann R."/>
            <person name="Jetten M.S.M."/>
            <person name="Mascher T."/>
            <person name="Medema M.H."/>
            <person name="Devos D.P."/>
            <person name="Kaster A.-K."/>
            <person name="Ovreas L."/>
            <person name="Rohde M."/>
            <person name="Galperin M.Y."/>
            <person name="Jogler C."/>
        </authorList>
    </citation>
    <scope>NUCLEOTIDE SEQUENCE [LARGE SCALE GENOMIC DNA]</scope>
    <source>
        <strain evidence="3 4">TBK1r</strain>
    </source>
</reference>
<keyword evidence="2" id="KW-0732">Signal</keyword>
<proteinExistence type="predicted"/>
<evidence type="ECO:0000313" key="4">
    <source>
        <dbReference type="Proteomes" id="UP000318081"/>
    </source>
</evidence>
<gene>
    <name evidence="3" type="ORF">TBK1r_14720</name>
</gene>
<evidence type="ECO:0000256" key="2">
    <source>
        <dbReference type="SAM" id="SignalP"/>
    </source>
</evidence>
<evidence type="ECO:0000256" key="1">
    <source>
        <dbReference type="SAM" id="MobiDB-lite"/>
    </source>
</evidence>
<organism evidence="3 4">
    <name type="scientific">Stieleria magnilauensis</name>
    <dbReference type="NCBI Taxonomy" id="2527963"/>
    <lineage>
        <taxon>Bacteria</taxon>
        <taxon>Pseudomonadati</taxon>
        <taxon>Planctomycetota</taxon>
        <taxon>Planctomycetia</taxon>
        <taxon>Pirellulales</taxon>
        <taxon>Pirellulaceae</taxon>
        <taxon>Stieleria</taxon>
    </lineage>
</organism>
<sequence length="259" mass="29307">MHPLRRNPSPSTHRLACIASVLAMSMICTAPALGQRDTADRSPERGGDRDDRSVEIRLDDLPKPTPEVAALIRRGTVRLITGGQPTSDAASLPVGQRLAGETRFTFRYRYDSRAQWQIESRRNALSQTMVSIRVRFRSIKLISTHDVWLRSPPSTNQFWDDRVVRHEFDHVRISSDPRIEKHFLDAAKELEVIRAPLSSVAGRGGKIDNAKVQSLIEAGMKQALNNTTDYVRIRYRELDRLTRHGMLPLPDDAVLIDEP</sequence>
<evidence type="ECO:0000313" key="3">
    <source>
        <dbReference type="EMBL" id="QDV82541.1"/>
    </source>
</evidence>
<accession>A0ABX5XL21</accession>
<feature type="region of interest" description="Disordered" evidence="1">
    <location>
        <begin position="34"/>
        <end position="54"/>
    </location>
</feature>
<feature type="chain" id="PRO_5046758571" description="DUF922 domain-containing protein" evidence="2">
    <location>
        <begin position="35"/>
        <end position="259"/>
    </location>
</feature>
<feature type="compositionally biased region" description="Basic and acidic residues" evidence="1">
    <location>
        <begin position="37"/>
        <end position="54"/>
    </location>
</feature>
<dbReference type="EMBL" id="CP036432">
    <property type="protein sequence ID" value="QDV82541.1"/>
    <property type="molecule type" value="Genomic_DNA"/>
</dbReference>
<feature type="signal peptide" evidence="2">
    <location>
        <begin position="1"/>
        <end position="34"/>
    </location>
</feature>
<keyword evidence="4" id="KW-1185">Reference proteome</keyword>
<name>A0ABX5XL21_9BACT</name>
<dbReference type="Proteomes" id="UP000318081">
    <property type="component" value="Chromosome"/>
</dbReference>